<reference evidence="1 2" key="1">
    <citation type="submission" date="2023-07" db="EMBL/GenBank/DDBJ databases">
        <title>The novel representative of Negativicutes class, Anaeroselena agilis gen. nov. sp. nov.</title>
        <authorList>
            <person name="Prokofeva M.I."/>
            <person name="Elcheninov A.G."/>
            <person name="Klyukina A."/>
            <person name="Kublanov I.V."/>
            <person name="Frolov E.N."/>
            <person name="Podosokorskaya O.A."/>
        </authorList>
    </citation>
    <scope>NUCLEOTIDE SEQUENCE [LARGE SCALE GENOMIC DNA]</scope>
    <source>
        <strain evidence="1 2">4137-cl</strain>
    </source>
</reference>
<dbReference type="RefSeq" id="WP_413780908.1">
    <property type="nucleotide sequence ID" value="NZ_JAUOZS010000001.1"/>
</dbReference>
<keyword evidence="2" id="KW-1185">Reference proteome</keyword>
<evidence type="ECO:0000313" key="1">
    <source>
        <dbReference type="EMBL" id="MDT8902428.1"/>
    </source>
</evidence>
<comment type="caution">
    <text evidence="1">The sequence shown here is derived from an EMBL/GenBank/DDBJ whole genome shotgun (WGS) entry which is preliminary data.</text>
</comment>
<dbReference type="InterPro" id="IPR011697">
    <property type="entry name" value="Peptidase_C26"/>
</dbReference>
<dbReference type="CDD" id="cd01745">
    <property type="entry name" value="GATase1_2"/>
    <property type="match status" value="1"/>
</dbReference>
<dbReference type="PROSITE" id="PS51273">
    <property type="entry name" value="GATASE_TYPE_1"/>
    <property type="match status" value="1"/>
</dbReference>
<dbReference type="GO" id="GO:0016787">
    <property type="term" value="F:hydrolase activity"/>
    <property type="evidence" value="ECO:0007669"/>
    <property type="project" value="UniProtKB-KW"/>
</dbReference>
<dbReference type="PANTHER" id="PTHR43235:SF1">
    <property type="entry name" value="GLUTAMINE AMIDOTRANSFERASE PB2B2.05-RELATED"/>
    <property type="match status" value="1"/>
</dbReference>
<evidence type="ECO:0000313" key="2">
    <source>
        <dbReference type="Proteomes" id="UP001254848"/>
    </source>
</evidence>
<dbReference type="Proteomes" id="UP001254848">
    <property type="component" value="Unassembled WGS sequence"/>
</dbReference>
<dbReference type="SUPFAM" id="SSF52317">
    <property type="entry name" value="Class I glutamine amidotransferase-like"/>
    <property type="match status" value="1"/>
</dbReference>
<keyword evidence="1" id="KW-0378">Hydrolase</keyword>
<name>A0ABU3P048_9FIRM</name>
<proteinExistence type="predicted"/>
<organism evidence="1 2">
    <name type="scientific">Anaeroselena agilis</name>
    <dbReference type="NCBI Taxonomy" id="3063788"/>
    <lineage>
        <taxon>Bacteria</taxon>
        <taxon>Bacillati</taxon>
        <taxon>Bacillota</taxon>
        <taxon>Negativicutes</taxon>
        <taxon>Acetonemataceae</taxon>
        <taxon>Anaeroselena</taxon>
    </lineage>
</organism>
<dbReference type="Gene3D" id="3.40.50.880">
    <property type="match status" value="1"/>
</dbReference>
<accession>A0ABU3P048</accession>
<dbReference type="EMBL" id="JAUOZS010000001">
    <property type="protein sequence ID" value="MDT8902428.1"/>
    <property type="molecule type" value="Genomic_DNA"/>
</dbReference>
<protein>
    <submittedName>
        <fullName evidence="1">Gamma-glutamyl-gamma-aminobutyrate hydrolase family protein</fullName>
    </submittedName>
</protein>
<gene>
    <name evidence="1" type="ORF">Q4T40_14355</name>
</gene>
<dbReference type="InterPro" id="IPR029062">
    <property type="entry name" value="Class_I_gatase-like"/>
</dbReference>
<dbReference type="PANTHER" id="PTHR43235">
    <property type="entry name" value="GLUTAMINE AMIDOTRANSFERASE PB2B2.05-RELATED"/>
    <property type="match status" value="1"/>
</dbReference>
<sequence length="236" mass="24800">MITPVIGIAASIWADGEERLFAGGAYVRAVARAGGCPVVLPFTGGEAQAGCHLAVVDGVVLTGGGDVDPWLYGAEPLPGLGRVCPERDEYELTLVRTAGALGRPVLGICRGLQAANVALGGTLLQDVRGRPNGLQHWQESRAEVAGHAVAVKAGTLLHRVLRRETVRTNSFHRQAVDEVAPGLLVCGRAADGVVEAVEDIAGLLLAVQWHPEDMVDSQPAMLELFRWLVNKAAGRG</sequence>
<dbReference type="Pfam" id="PF07722">
    <property type="entry name" value="Peptidase_C26"/>
    <property type="match status" value="1"/>
</dbReference>
<dbReference type="InterPro" id="IPR044668">
    <property type="entry name" value="PuuD-like"/>
</dbReference>